<reference evidence="2 3" key="1">
    <citation type="submission" date="2020-04" db="EMBL/GenBank/DDBJ databases">
        <authorList>
            <person name="Liu S."/>
        </authorList>
    </citation>
    <scope>NUCLEOTIDE SEQUENCE [LARGE SCALE GENOMIC DNA]</scope>
    <source>
        <strain evidence="2 3">CGMCC 1.15091</strain>
    </source>
</reference>
<gene>
    <name evidence="2" type="ORF">HER39_04095</name>
</gene>
<feature type="domain" description="VOC" evidence="1">
    <location>
        <begin position="31"/>
        <end position="147"/>
    </location>
</feature>
<dbReference type="Pfam" id="PF00903">
    <property type="entry name" value="Glyoxalase"/>
    <property type="match status" value="1"/>
</dbReference>
<evidence type="ECO:0000313" key="3">
    <source>
        <dbReference type="Proteomes" id="UP000523795"/>
    </source>
</evidence>
<dbReference type="PROSITE" id="PS51819">
    <property type="entry name" value="VOC"/>
    <property type="match status" value="1"/>
</dbReference>
<protein>
    <submittedName>
        <fullName evidence="2">VOC family protein</fullName>
    </submittedName>
</protein>
<dbReference type="InterPro" id="IPR052164">
    <property type="entry name" value="Anthracycline_SecMetBiosynth"/>
</dbReference>
<organism evidence="2 3">
    <name type="scientific">Arthrobacter deserti</name>
    <dbReference type="NCBI Taxonomy" id="1742687"/>
    <lineage>
        <taxon>Bacteria</taxon>
        <taxon>Bacillati</taxon>
        <taxon>Actinomycetota</taxon>
        <taxon>Actinomycetes</taxon>
        <taxon>Micrococcales</taxon>
        <taxon>Micrococcaceae</taxon>
        <taxon>Arthrobacter</taxon>
    </lineage>
</organism>
<dbReference type="PANTHER" id="PTHR33993">
    <property type="entry name" value="GLYOXALASE-RELATED"/>
    <property type="match status" value="1"/>
</dbReference>
<dbReference type="EMBL" id="JAAZSR010000037">
    <property type="protein sequence ID" value="NKX49767.1"/>
    <property type="molecule type" value="Genomic_DNA"/>
</dbReference>
<dbReference type="Proteomes" id="UP000523795">
    <property type="component" value="Unassembled WGS sequence"/>
</dbReference>
<dbReference type="InterPro" id="IPR037523">
    <property type="entry name" value="VOC_core"/>
</dbReference>
<sequence>MAVFADPGGAVAGAWQPEAHQGFGVSAEAGAPCWVELLAADYDTAVSFYTSAFGWKTETMSDTEGLRYTLNSPYKDSTAGILDAAATLPAGAASRWLIYLGVTGTDDALRQVQELGGTVARPAWDSPFGRLAQVADPTGAVITLISV</sequence>
<dbReference type="SUPFAM" id="SSF54593">
    <property type="entry name" value="Glyoxalase/Bleomycin resistance protein/Dihydroxybiphenyl dioxygenase"/>
    <property type="match status" value="1"/>
</dbReference>
<comment type="caution">
    <text evidence="2">The sequence shown here is derived from an EMBL/GenBank/DDBJ whole genome shotgun (WGS) entry which is preliminary data.</text>
</comment>
<dbReference type="CDD" id="cd07247">
    <property type="entry name" value="SgaA_N_like"/>
    <property type="match status" value="1"/>
</dbReference>
<accession>A0ABX1JKB8</accession>
<evidence type="ECO:0000259" key="1">
    <source>
        <dbReference type="PROSITE" id="PS51819"/>
    </source>
</evidence>
<dbReference type="InterPro" id="IPR004360">
    <property type="entry name" value="Glyas_Fos-R_dOase_dom"/>
</dbReference>
<evidence type="ECO:0000313" key="2">
    <source>
        <dbReference type="EMBL" id="NKX49767.1"/>
    </source>
</evidence>
<dbReference type="Gene3D" id="3.10.180.10">
    <property type="entry name" value="2,3-Dihydroxybiphenyl 1,2-Dioxygenase, domain 1"/>
    <property type="match status" value="1"/>
</dbReference>
<keyword evidence="3" id="KW-1185">Reference proteome</keyword>
<name>A0ABX1JKB8_9MICC</name>
<proteinExistence type="predicted"/>
<dbReference type="InterPro" id="IPR029068">
    <property type="entry name" value="Glyas_Bleomycin-R_OHBP_Dase"/>
</dbReference>
<dbReference type="PANTHER" id="PTHR33993:SF14">
    <property type="entry name" value="GB|AAF24581.1"/>
    <property type="match status" value="1"/>
</dbReference>